<evidence type="ECO:0000313" key="8">
    <source>
        <dbReference type="RefSeq" id="XP_025405254.1"/>
    </source>
</evidence>
<comment type="similarity">
    <text evidence="3">Belongs to the smoothelin family.</text>
</comment>
<keyword evidence="2" id="KW-0175">Coiled coil</keyword>
<feature type="compositionally biased region" description="Polar residues" evidence="4">
    <location>
        <begin position="1482"/>
        <end position="1518"/>
    </location>
</feature>
<evidence type="ECO:0000256" key="4">
    <source>
        <dbReference type="SAM" id="MobiDB-lite"/>
    </source>
</evidence>
<reference evidence="7 8" key="1">
    <citation type="submission" date="2025-04" db="UniProtKB">
        <authorList>
            <consortium name="RefSeq"/>
        </authorList>
    </citation>
    <scope>IDENTIFICATION</scope>
    <source>
        <tissue evidence="7 8">Whole body</tissue>
    </source>
</reference>
<feature type="compositionally biased region" description="Polar residues" evidence="4">
    <location>
        <begin position="2252"/>
        <end position="2266"/>
    </location>
</feature>
<evidence type="ECO:0000256" key="2">
    <source>
        <dbReference type="ARBA" id="ARBA00023054"/>
    </source>
</evidence>
<feature type="compositionally biased region" description="Basic and acidic residues" evidence="4">
    <location>
        <begin position="674"/>
        <end position="684"/>
    </location>
</feature>
<dbReference type="CDD" id="cd21200">
    <property type="entry name" value="CH_SMTN-like"/>
    <property type="match status" value="1"/>
</dbReference>
<feature type="compositionally biased region" description="Polar residues" evidence="4">
    <location>
        <begin position="1584"/>
        <end position="1599"/>
    </location>
</feature>
<feature type="compositionally biased region" description="Polar residues" evidence="4">
    <location>
        <begin position="593"/>
        <end position="643"/>
    </location>
</feature>
<evidence type="ECO:0000256" key="3">
    <source>
        <dbReference type="ARBA" id="ARBA00061655"/>
    </source>
</evidence>
<evidence type="ECO:0000256" key="1">
    <source>
        <dbReference type="ARBA" id="ARBA00022553"/>
    </source>
</evidence>
<feature type="compositionally biased region" description="Basic and acidic residues" evidence="4">
    <location>
        <begin position="1385"/>
        <end position="1416"/>
    </location>
</feature>
<dbReference type="RefSeq" id="XP_025405253.1">
    <property type="nucleotide sequence ID" value="XM_025549468.1"/>
</dbReference>
<feature type="compositionally biased region" description="Low complexity" evidence="4">
    <location>
        <begin position="496"/>
        <end position="507"/>
    </location>
</feature>
<feature type="compositionally biased region" description="Basic and acidic residues" evidence="4">
    <location>
        <begin position="547"/>
        <end position="566"/>
    </location>
</feature>
<dbReference type="OrthoDB" id="10017054at2759"/>
<evidence type="ECO:0000313" key="11">
    <source>
        <dbReference type="RefSeq" id="XP_025405257.1"/>
    </source>
</evidence>
<dbReference type="InterPro" id="IPR036872">
    <property type="entry name" value="CH_dom_sf"/>
</dbReference>
<feature type="compositionally biased region" description="Polar residues" evidence="4">
    <location>
        <begin position="1716"/>
        <end position="1739"/>
    </location>
</feature>
<feature type="compositionally biased region" description="Basic and acidic residues" evidence="4">
    <location>
        <begin position="2167"/>
        <end position="2197"/>
    </location>
</feature>
<feature type="domain" description="Calponin-homology (CH)" evidence="5">
    <location>
        <begin position="2502"/>
        <end position="2608"/>
    </location>
</feature>
<dbReference type="Pfam" id="PF00307">
    <property type="entry name" value="CH"/>
    <property type="match status" value="1"/>
</dbReference>
<dbReference type="Gene3D" id="1.10.418.10">
    <property type="entry name" value="Calponin-like domain"/>
    <property type="match status" value="1"/>
</dbReference>
<dbReference type="RefSeq" id="XP_025405254.1">
    <property type="nucleotide sequence ID" value="XM_025549469.1"/>
</dbReference>
<feature type="compositionally biased region" description="Polar residues" evidence="4">
    <location>
        <begin position="1417"/>
        <end position="1429"/>
    </location>
</feature>
<feature type="region of interest" description="Disordered" evidence="4">
    <location>
        <begin position="2090"/>
        <end position="2115"/>
    </location>
</feature>
<feature type="region of interest" description="Disordered" evidence="4">
    <location>
        <begin position="1364"/>
        <end position="1431"/>
    </location>
</feature>
<dbReference type="Proteomes" id="UP000694846">
    <property type="component" value="Unplaced"/>
</dbReference>
<proteinExistence type="inferred from homology"/>
<feature type="compositionally biased region" description="Polar residues" evidence="4">
    <location>
        <begin position="55"/>
        <end position="66"/>
    </location>
</feature>
<feature type="compositionally biased region" description="Low complexity" evidence="4">
    <location>
        <begin position="2226"/>
        <end position="2239"/>
    </location>
</feature>
<feature type="region of interest" description="Disordered" evidence="4">
    <location>
        <begin position="2320"/>
        <end position="2352"/>
    </location>
</feature>
<feature type="region of interest" description="Disordered" evidence="4">
    <location>
        <begin position="2425"/>
        <end position="2465"/>
    </location>
</feature>
<feature type="region of interest" description="Disordered" evidence="4">
    <location>
        <begin position="1455"/>
        <end position="1534"/>
    </location>
</feature>
<sequence length="2618" mass="294634">MATEVGSDIALIQDEDVLRRMWIQTEDFGKKKEIRVRMYKLREKRLKDLYTNTSGVTAQTETTSKRSSARTHTESITDQGFMTMKTKEIRDSESPTEDYQRQSNTNKNYYVSSQSDDSVDNKGIVQMELISSRIRPNEEYIHDSMKQTSMSSSTTSKWESSQTIISVSEEIQKADVNLNSKFIVNEQSNDDRQLTYDTSFNQSNNSNVESKILESVSTKNTDCIDKSQYSNDHQKVIETYTSNSDTFEPVSESVLNKNNKYVDNTSASENVSIKNNKYVDNTYASENVSKKYNKYVDNVSENVSNKNSKCVDNASVSEFVSNNDNTFEDNIINTSENVLNINSKYIDNTYVSDNLLNKAENVEITTDNKIITEIQKLDSNLSIPHEKIDVSTKSNLTASNEEKISKKVEDQIKDSSKENIEGQYTTTYQHSYQQPKISVDLSPSHEAFARSLRSTPERSSPSPCKERSSPERKFKSASPERRFKSASPEKYRVSPEKSASPPKLLKSSTRRKLSSTNTKDLSKKRANTPTRYDSSDDSDCSGATHCTYDKYKGYDAKRSLFKEETKITSTTKYSQKSPSASPTLREKSPPKSPAQNEKSSSPVRRQNSPSSPAQREKSPSISSIKRQKSLSKSPVQRQKSPSKSPIPREKSPGYSSDGSVGKEVRKASLITKHSSHESSPERSAFKPVKQYGISQVQSSTQNDKIDLITGEDNIYTNNYSSKNKIVDVNNLIEVIKPEATISLNKNKKIELIHENVNNTLESKNKSIQEQFIIHEQDCELDEQIDNVEVISEQKYNTKINKTSREKSPIKIIQKGNNHEDFIENEKLNVVNETIKINDSIAVKPREKSPIKETKPILKDTKTYPNVKTPEKISHFPYNKTITPTKRTTIEVPLPVKKTIPSSLEKISSKKNLVHKDSKNNISNKTVKKDLSREKIDIKITRNESKTLIHKNSKDSITLKTVTNKPSQELLIDKKTTISFRNKVTNPETKPKNQEPLKMIEKKDSKTKLKPISPQSSQKKMDIMKSSTETKTTIDSKKNIGNINLKNNTSTIVSKPKILTSAQPNINETTPRKTKNYSKTISTITTDKPQVKKTTTSNLNETVKVEVTRNVELKSKDLEDELPPDNFESDTDLDDSTEKSKYIKNNTSDSVSSSSSSDDDNVDEKKIKELNNIRIEAEEEYGKKMTNKDALLNVTVQLPQSSRESSPEYSARFGGHQYCSVSDDASLPRYADVVSEPEDGNDYTLNSNRYDIVTDLDEDSNVTVADRVLKFLNQVNKQEDIKKSEIPQSPQAVRKTKQIFESIAKGQVKETDFIQEDTSKSEKSNTEIHVQEDLTNINKKPNLLTRKISGASDYKTRKEFFENGKSNSIQAKTTNLSPKKITRTSSIKERRASFEAKADKKTPLKDKTNVTRTRSPESKNSSPDRTTKSPSKVIKTEIFDVKVNEIYKSRNVTGSNTVKDRTTTFEGNEITQKSTKENKTTPRHQSPSSGRPSETCNKPSTFVNTVTSSQISSKTASPNRSKKSPEKTTVVLTTNKFNESINRKVLSKSPERKVVETPDKNKPKNFENVTLKTKEDTKENRHIQDTTVSSRQHSTVTSKTEFGITTKTSTTPKTTLTTSKLTSVPNVDDKAEIEDIFDLQILESMLEKAVGYDRRSRIRAQKRVVKRQQESKTVNETTAKTCASKNIQNTVPVKHQKQSNVTVEKTEYVKKTEVQKQRSVSPQKSYINQISNSRSPSPQKTLRLVEETRSPLPQKISRSIEKARSPSPQKTITPVEKVRSGSHQKPNTSVEKSRSPSPKKSVVKQQLESRLNKNEKSIRNSSTTTTSTTVTTTTKVKSEQFSTNTFQEQNVTDLITSSYGVGPTDDNGRPLFGLRALRKTNTNQSLTASIVTDNLVDTSVSDHKNKPLSGLKALKGENSVQESRTVHQKVSEQKGGVDQLITDHKGKPLFGLKALQSIGKNEEEPIYEDMPEPPVSPQLKELVLKHEKHAKESSKFDEQPRQKPKAKFRDSFILDTKDEGLYSTFEQNGYTDPNSISLHSIIKKSEDDNCNETILKTSKSQSTVFQSKSVMRSDGSGKVSVTQDFLKGEVSSVNDQEPSGKLTRGHYTYQSPDNSDLKKGIAKVTTVTTPIGKGTGPEITEITEELNESDNIDGNKVVKRSRTNDKFESIQKRFSQENFDRDSRRSSKESNGYERTEDSTQNTPRTSLVRGDSIKALQHKFQQATVSSSLKQNRSSKSDSTNSNRQVEEKSVTTKVNASKSSVTASSFLDNSSRVTGVQDVLTRMRNADLVVENGDTNEDIEARSLLNKFLGASVILHGMEHGGQSPTSNPSATTTSSASLVNQVEKQRAQKSPVIKKNLNEQELENIWDEKQLQILLESCQDYDQRRKIRARLRQIMEEHKACADVVSQASTGCSVTAQDQSNEVVETNSSSVSSKTESSSYVKTEVHTRTTTSSNRLTKANSVSSSPFAKFQQLERQNSAPNSQSRPCYKFTDPALARSASSIKDRLLNWVKAQTKEYKNLQITNFSTSWSDGLAFCALIHHFYPEAFDFDKLKPENRRENFEIAFKVAEDEAGIAPLLDVEDMVVMRKPDWKCVFTYVQTFYRRFHNSPQAAKPSI</sequence>
<feature type="compositionally biased region" description="Basic and acidic residues" evidence="4">
    <location>
        <begin position="1573"/>
        <end position="1583"/>
    </location>
</feature>
<feature type="compositionally biased region" description="Polar residues" evidence="4">
    <location>
        <begin position="2450"/>
        <end position="2465"/>
    </location>
</feature>
<dbReference type="RefSeq" id="XP_025405255.1">
    <property type="nucleotide sequence ID" value="XM_025549470.1"/>
</dbReference>
<dbReference type="GeneID" id="112679599"/>
<dbReference type="PROSITE" id="PS50021">
    <property type="entry name" value="CH"/>
    <property type="match status" value="1"/>
</dbReference>
<dbReference type="RefSeq" id="XP_025405256.1">
    <property type="nucleotide sequence ID" value="XM_025549471.1"/>
</dbReference>
<feature type="region of interest" description="Disordered" evidence="4">
    <location>
        <begin position="1710"/>
        <end position="1833"/>
    </location>
</feature>
<accession>A0A8B8F3J1</accession>
<feature type="region of interest" description="Disordered" evidence="4">
    <location>
        <begin position="1000"/>
        <end position="1031"/>
    </location>
</feature>
<feature type="compositionally biased region" description="Low complexity" evidence="4">
    <location>
        <begin position="1794"/>
        <end position="1803"/>
    </location>
</feature>
<feature type="region of interest" description="Disordered" evidence="4">
    <location>
        <begin position="448"/>
        <end position="699"/>
    </location>
</feature>
<feature type="compositionally biased region" description="Polar residues" evidence="4">
    <location>
        <begin position="101"/>
        <end position="110"/>
    </location>
</feature>
<feature type="compositionally biased region" description="Polar residues" evidence="4">
    <location>
        <begin position="452"/>
        <end position="462"/>
    </location>
</feature>
<feature type="region of interest" description="Disordered" evidence="4">
    <location>
        <begin position="2221"/>
        <end position="2266"/>
    </location>
</feature>
<feature type="region of interest" description="Disordered" evidence="4">
    <location>
        <begin position="2167"/>
        <end position="2206"/>
    </location>
</feature>
<name>A0A8B8F3J1_9HEMI</name>
<protein>
    <submittedName>
        <fullName evidence="7 8">Calponin homology domain-containing protein DDB_G0272472-like isoform X1</fullName>
    </submittedName>
</protein>
<feature type="compositionally biased region" description="Polar residues" evidence="4">
    <location>
        <begin position="1364"/>
        <end position="1376"/>
    </location>
</feature>
<feature type="compositionally biased region" description="Basic and acidic residues" evidence="4">
    <location>
        <begin position="464"/>
        <end position="495"/>
    </location>
</feature>
<feature type="compositionally biased region" description="Low complexity" evidence="4">
    <location>
        <begin position="1820"/>
        <end position="1833"/>
    </location>
</feature>
<organism evidence="6 7">
    <name type="scientific">Sipha flava</name>
    <name type="common">yellow sugarcane aphid</name>
    <dbReference type="NCBI Taxonomy" id="143950"/>
    <lineage>
        <taxon>Eukaryota</taxon>
        <taxon>Metazoa</taxon>
        <taxon>Ecdysozoa</taxon>
        <taxon>Arthropoda</taxon>
        <taxon>Hexapoda</taxon>
        <taxon>Insecta</taxon>
        <taxon>Pterygota</taxon>
        <taxon>Neoptera</taxon>
        <taxon>Paraneoptera</taxon>
        <taxon>Hemiptera</taxon>
        <taxon>Sternorrhyncha</taxon>
        <taxon>Aphidomorpha</taxon>
        <taxon>Aphidoidea</taxon>
        <taxon>Aphididae</taxon>
        <taxon>Sipha</taxon>
    </lineage>
</organism>
<keyword evidence="1" id="KW-0597">Phosphoprotein</keyword>
<feature type="compositionally biased region" description="Polar residues" evidence="4">
    <location>
        <begin position="567"/>
        <end position="582"/>
    </location>
</feature>
<feature type="region of interest" description="Disordered" evidence="4">
    <location>
        <begin position="1114"/>
        <end position="1164"/>
    </location>
</feature>
<feature type="compositionally biased region" description="Acidic residues" evidence="4">
    <location>
        <begin position="1117"/>
        <end position="1134"/>
    </location>
</feature>
<evidence type="ECO:0000259" key="5">
    <source>
        <dbReference type="PROSITE" id="PS50021"/>
    </source>
</evidence>
<dbReference type="SMART" id="SM00033">
    <property type="entry name" value="CH"/>
    <property type="match status" value="1"/>
</dbReference>
<keyword evidence="6" id="KW-1185">Reference proteome</keyword>
<dbReference type="SUPFAM" id="SSF47576">
    <property type="entry name" value="Calponin-homology domain, CH-domain"/>
    <property type="match status" value="1"/>
</dbReference>
<feature type="compositionally biased region" description="Low complexity" evidence="4">
    <location>
        <begin position="2325"/>
        <end position="2339"/>
    </location>
</feature>
<evidence type="ECO:0000313" key="10">
    <source>
        <dbReference type="RefSeq" id="XP_025405256.1"/>
    </source>
</evidence>
<gene>
    <name evidence="7 8 9 10 11" type="primary">LOC112679599</name>
</gene>
<feature type="compositionally biased region" description="Low complexity" evidence="4">
    <location>
        <begin position="2425"/>
        <end position="2444"/>
    </location>
</feature>
<evidence type="ECO:0000313" key="7">
    <source>
        <dbReference type="RefSeq" id="XP_025405253.1"/>
    </source>
</evidence>
<dbReference type="InterPro" id="IPR001715">
    <property type="entry name" value="CH_dom"/>
</dbReference>
<dbReference type="Pfam" id="PF12510">
    <property type="entry name" value="Smoothelin"/>
    <property type="match status" value="2"/>
</dbReference>
<dbReference type="FunFam" id="1.10.418.10:FF:000009">
    <property type="entry name" value="smoothelin isoform X2"/>
    <property type="match status" value="1"/>
</dbReference>
<feature type="region of interest" description="Disordered" evidence="4">
    <location>
        <begin position="1573"/>
        <end position="1599"/>
    </location>
</feature>
<dbReference type="InterPro" id="IPR022189">
    <property type="entry name" value="SMTN"/>
</dbReference>
<feature type="compositionally biased region" description="Polar residues" evidence="4">
    <location>
        <begin position="1463"/>
        <end position="1472"/>
    </location>
</feature>
<evidence type="ECO:0000313" key="9">
    <source>
        <dbReference type="RefSeq" id="XP_025405255.1"/>
    </source>
</evidence>
<evidence type="ECO:0000313" key="6">
    <source>
        <dbReference type="Proteomes" id="UP000694846"/>
    </source>
</evidence>
<feature type="region of interest" description="Disordered" evidence="4">
    <location>
        <begin position="55"/>
        <end position="117"/>
    </location>
</feature>
<dbReference type="RefSeq" id="XP_025405257.1">
    <property type="nucleotide sequence ID" value="XM_025549472.1"/>
</dbReference>